<proteinExistence type="predicted"/>
<dbReference type="Proteomes" id="UP001353858">
    <property type="component" value="Unassembled WGS sequence"/>
</dbReference>
<gene>
    <name evidence="1" type="ORF">RN001_001380</name>
</gene>
<evidence type="ECO:0000313" key="1">
    <source>
        <dbReference type="EMBL" id="KAK4885109.1"/>
    </source>
</evidence>
<protein>
    <submittedName>
        <fullName evidence="1">Uncharacterized protein</fullName>
    </submittedName>
</protein>
<name>A0AAN7Q3Z4_9COLE</name>
<reference evidence="2" key="1">
    <citation type="submission" date="2023-01" db="EMBL/GenBank/DDBJ databases">
        <title>Key to firefly adult light organ development and bioluminescence: homeobox transcription factors regulate luciferase expression and transportation to peroxisome.</title>
        <authorList>
            <person name="Fu X."/>
        </authorList>
    </citation>
    <scope>NUCLEOTIDE SEQUENCE [LARGE SCALE GENOMIC DNA]</scope>
</reference>
<keyword evidence="2" id="KW-1185">Reference proteome</keyword>
<dbReference type="Gene3D" id="2.30.30.140">
    <property type="match status" value="1"/>
</dbReference>
<evidence type="ECO:0000313" key="2">
    <source>
        <dbReference type="Proteomes" id="UP001353858"/>
    </source>
</evidence>
<comment type="caution">
    <text evidence="1">The sequence shown here is derived from an EMBL/GenBank/DDBJ whole genome shotgun (WGS) entry which is preliminary data.</text>
</comment>
<dbReference type="EMBL" id="JARPUR010000001">
    <property type="protein sequence ID" value="KAK4885109.1"/>
    <property type="molecule type" value="Genomic_DNA"/>
</dbReference>
<accession>A0AAN7Q3Z4</accession>
<sequence length="191" mass="22012">MSNEKLPLSVKLQTIMLRYRATPLIDGKSPAENYLHRKIRIRLDSILPYFENNTNSTTPSVRSLQEGERVLAKFFSNNKVIWKPGTVMKKFGKLHYLVELDDGYKLKRHINQLQKSKLKSVKFQEDISEPFRYVPDEEDAHFQTTPVPDPPIPEPPVPNITVADTETPIPELRRSGRTINQSVKLNDYILG</sequence>
<organism evidence="1 2">
    <name type="scientific">Aquatica leii</name>
    <dbReference type="NCBI Taxonomy" id="1421715"/>
    <lineage>
        <taxon>Eukaryota</taxon>
        <taxon>Metazoa</taxon>
        <taxon>Ecdysozoa</taxon>
        <taxon>Arthropoda</taxon>
        <taxon>Hexapoda</taxon>
        <taxon>Insecta</taxon>
        <taxon>Pterygota</taxon>
        <taxon>Neoptera</taxon>
        <taxon>Endopterygota</taxon>
        <taxon>Coleoptera</taxon>
        <taxon>Polyphaga</taxon>
        <taxon>Elateriformia</taxon>
        <taxon>Elateroidea</taxon>
        <taxon>Lampyridae</taxon>
        <taxon>Luciolinae</taxon>
        <taxon>Aquatica</taxon>
    </lineage>
</organism>
<dbReference type="AlphaFoldDB" id="A0AAN7Q3Z4"/>